<evidence type="ECO:0000313" key="1">
    <source>
        <dbReference type="EMBL" id="CAM07515.1"/>
    </source>
</evidence>
<dbReference type="EMBL" id="AL157959">
    <property type="protein sequence ID" value="CAM07515.1"/>
    <property type="molecule type" value="Genomic_DNA"/>
</dbReference>
<organism evidence="1 2">
    <name type="scientific">Neisseria meningitidis serogroup A / serotype 4A (strain DSM 15465 / Z2491)</name>
    <dbReference type="NCBI Taxonomy" id="122587"/>
    <lineage>
        <taxon>Bacteria</taxon>
        <taxon>Pseudomonadati</taxon>
        <taxon>Pseudomonadota</taxon>
        <taxon>Betaproteobacteria</taxon>
        <taxon>Neisseriales</taxon>
        <taxon>Neisseriaceae</taxon>
        <taxon>Neisseria</taxon>
    </lineage>
</organism>
<dbReference type="InterPro" id="IPR029058">
    <property type="entry name" value="AB_hydrolase_fold"/>
</dbReference>
<dbReference type="EnsemblBacteria" id="CAM07515">
    <property type="protein sequence ID" value="CAM07515"/>
    <property type="gene ID" value="NMA0201"/>
</dbReference>
<dbReference type="ESTHER" id="neime-r0tza2">
    <property type="family name" value="AlphaBeta_hydrolase"/>
</dbReference>
<proteinExistence type="predicted"/>
<dbReference type="SMR" id="A0A0U1RGY1"/>
<dbReference type="AlphaFoldDB" id="A0A0U1RGY1"/>
<dbReference type="HOGENOM" id="CLU_1123591_0_0_4"/>
<dbReference type="RefSeq" id="WP_002236577.1">
    <property type="nucleotide sequence ID" value="NC_003116.1"/>
</dbReference>
<name>A0A0U1RGY1_NEIMA</name>
<dbReference type="SUPFAM" id="SSF53474">
    <property type="entry name" value="alpha/beta-Hydrolases"/>
    <property type="match status" value="1"/>
</dbReference>
<dbReference type="GeneID" id="93387147"/>
<dbReference type="Gene3D" id="3.40.50.1820">
    <property type="entry name" value="alpha/beta hydrolase"/>
    <property type="match status" value="1"/>
</dbReference>
<gene>
    <name evidence="1" type="ordered locus">NMA0201</name>
</gene>
<reference evidence="1 2" key="1">
    <citation type="journal article" date="2000" name="Nature">
        <title>Complete DNA sequence of a serogroup A strain of Neisseria meningitidis Z2491.</title>
        <authorList>
            <person name="Parkhill J."/>
            <person name="Achtman M."/>
            <person name="James K.D."/>
            <person name="Bentley S.D."/>
            <person name="Churcher C."/>
            <person name="Klee S.R."/>
            <person name="Morelli G."/>
            <person name="Basham D."/>
            <person name="Brown D."/>
            <person name="Chillingworth T."/>
            <person name="Davies R.M."/>
            <person name="Davis P."/>
            <person name="Devlin K."/>
            <person name="Feltwell T."/>
            <person name="Hamlin N."/>
            <person name="Holroyd S."/>
            <person name="Jagels K."/>
            <person name="Leather S."/>
            <person name="Moule S."/>
            <person name="Mungall K."/>
            <person name="Quail M.A."/>
            <person name="Rajandream M.A."/>
            <person name="Rutherford K.M."/>
            <person name="Simmonds M."/>
            <person name="Skelton J."/>
            <person name="Whitehead S."/>
            <person name="Spratt B.G."/>
            <person name="Barrell B.G."/>
        </authorList>
    </citation>
    <scope>NUCLEOTIDE SEQUENCE [LARGE SCALE GENOMIC DNA]</scope>
    <source>
        <strain evidence="2">DSM 15465 / Z2491</strain>
    </source>
</reference>
<accession>A0A0U1RGY1</accession>
<protein>
    <submittedName>
        <fullName evidence="1">Capsule biosynthesis protein</fullName>
    </submittedName>
</protein>
<sequence>MLSNLKTGNNILGLPEFELNGCRFLYKKGIEKTIITFSAFPPKDIAQKYNYIKDFLSSNYTFLAFLDTKYPEDDARGTYYITNELDNGYLQTIHCIIQLLSNTNQEDTYLLGSSKGGVGALLLGLTYNYPNIIINAPQAKLADYIKTRSKTILSYMLGTSKRFQDINYDYINDFLLSKIKTCDSSLKWNIHITCGKDDSYHLNELEILKNEFNIKAITIKTKLISGGHDNEAIAHYREYFKTIIQNI</sequence>
<dbReference type="Proteomes" id="UP000000626">
    <property type="component" value="Chromosome"/>
</dbReference>
<evidence type="ECO:0000313" key="2">
    <source>
        <dbReference type="Proteomes" id="UP000000626"/>
    </source>
</evidence>
<dbReference type="KEGG" id="nma:NMA0201"/>